<dbReference type="InterPro" id="IPR036770">
    <property type="entry name" value="Ankyrin_rpt-contain_sf"/>
</dbReference>
<keyword evidence="4" id="KW-1185">Reference proteome</keyword>
<name>A2DXW9_TRIV3</name>
<organism evidence="3 4">
    <name type="scientific">Trichomonas vaginalis (strain ATCC PRA-98 / G3)</name>
    <dbReference type="NCBI Taxonomy" id="412133"/>
    <lineage>
        <taxon>Eukaryota</taxon>
        <taxon>Metamonada</taxon>
        <taxon>Parabasalia</taxon>
        <taxon>Trichomonadida</taxon>
        <taxon>Trichomonadidae</taxon>
        <taxon>Trichomonas</taxon>
    </lineage>
</organism>
<accession>A2DXW9</accession>
<gene>
    <name evidence="3" type="ORF">TVAG_038110</name>
</gene>
<dbReference type="PANTHER" id="PTHR24141:SF1">
    <property type="entry name" value="2-5A-DEPENDENT RIBONUCLEASE"/>
    <property type="match status" value="1"/>
</dbReference>
<keyword evidence="1" id="KW-0677">Repeat</keyword>
<dbReference type="GO" id="GO:0004540">
    <property type="term" value="F:RNA nuclease activity"/>
    <property type="evidence" value="ECO:0000318"/>
    <property type="project" value="GO_Central"/>
</dbReference>
<keyword evidence="2" id="KW-0040">ANK repeat</keyword>
<evidence type="ECO:0000313" key="3">
    <source>
        <dbReference type="EMBL" id="EAY14705.1"/>
    </source>
</evidence>
<reference evidence="3" key="2">
    <citation type="journal article" date="2007" name="Science">
        <title>Draft genome sequence of the sexually transmitted pathogen Trichomonas vaginalis.</title>
        <authorList>
            <person name="Carlton J.M."/>
            <person name="Hirt R.P."/>
            <person name="Silva J.C."/>
            <person name="Delcher A.L."/>
            <person name="Schatz M."/>
            <person name="Zhao Q."/>
            <person name="Wortman J.R."/>
            <person name="Bidwell S.L."/>
            <person name="Alsmark U.C.M."/>
            <person name="Besteiro S."/>
            <person name="Sicheritz-Ponten T."/>
            <person name="Noel C.J."/>
            <person name="Dacks J.B."/>
            <person name="Foster P.G."/>
            <person name="Simillion C."/>
            <person name="Van de Peer Y."/>
            <person name="Miranda-Saavedra D."/>
            <person name="Barton G.J."/>
            <person name="Westrop G.D."/>
            <person name="Mueller S."/>
            <person name="Dessi D."/>
            <person name="Fiori P.L."/>
            <person name="Ren Q."/>
            <person name="Paulsen I."/>
            <person name="Zhang H."/>
            <person name="Bastida-Corcuera F.D."/>
            <person name="Simoes-Barbosa A."/>
            <person name="Brown M.T."/>
            <person name="Hayes R.D."/>
            <person name="Mukherjee M."/>
            <person name="Okumura C.Y."/>
            <person name="Schneider R."/>
            <person name="Smith A.J."/>
            <person name="Vanacova S."/>
            <person name="Villalvazo M."/>
            <person name="Haas B.J."/>
            <person name="Pertea M."/>
            <person name="Feldblyum T.V."/>
            <person name="Utterback T.R."/>
            <person name="Shu C.L."/>
            <person name="Osoegawa K."/>
            <person name="de Jong P.J."/>
            <person name="Hrdy I."/>
            <person name="Horvathova L."/>
            <person name="Zubacova Z."/>
            <person name="Dolezal P."/>
            <person name="Malik S.B."/>
            <person name="Logsdon J.M. Jr."/>
            <person name="Henze K."/>
            <person name="Gupta A."/>
            <person name="Wang C.C."/>
            <person name="Dunne R.L."/>
            <person name="Upcroft J.A."/>
            <person name="Upcroft P."/>
            <person name="White O."/>
            <person name="Salzberg S.L."/>
            <person name="Tang P."/>
            <person name="Chiu C.-H."/>
            <person name="Lee Y.-S."/>
            <person name="Embley T.M."/>
            <person name="Coombs G.H."/>
            <person name="Mottram J.C."/>
            <person name="Tachezy J."/>
            <person name="Fraser-Liggett C.M."/>
            <person name="Johnson P.J."/>
        </authorList>
    </citation>
    <scope>NUCLEOTIDE SEQUENCE [LARGE SCALE GENOMIC DNA]</scope>
    <source>
        <strain evidence="3">G3</strain>
    </source>
</reference>
<dbReference type="InParanoid" id="A2DXW9"/>
<dbReference type="AlphaFoldDB" id="A2DXW9"/>
<evidence type="ECO:0000256" key="2">
    <source>
        <dbReference type="ARBA" id="ARBA00023043"/>
    </source>
</evidence>
<dbReference type="VEuPathDB" id="TrichDB:TVAG_038110"/>
<dbReference type="SUPFAM" id="SSF48403">
    <property type="entry name" value="Ankyrin repeat"/>
    <property type="match status" value="1"/>
</dbReference>
<proteinExistence type="predicted"/>
<dbReference type="KEGG" id="tva:4772698"/>
<dbReference type="Proteomes" id="UP000001542">
    <property type="component" value="Unassembled WGS sequence"/>
</dbReference>
<dbReference type="SMART" id="SM00248">
    <property type="entry name" value="ANK"/>
    <property type="match status" value="3"/>
</dbReference>
<dbReference type="InterPro" id="IPR002110">
    <property type="entry name" value="Ankyrin_rpt"/>
</dbReference>
<dbReference type="VEuPathDB" id="TrichDB:TVAGG3_0961220"/>
<dbReference type="GO" id="GO:0003723">
    <property type="term" value="F:RNA binding"/>
    <property type="evidence" value="ECO:0000318"/>
    <property type="project" value="GO_Central"/>
</dbReference>
<dbReference type="STRING" id="5722.A2DXW9"/>
<dbReference type="RefSeq" id="XP_001326928.1">
    <property type="nucleotide sequence ID" value="XM_001326893.1"/>
</dbReference>
<dbReference type="GO" id="GO:0006396">
    <property type="term" value="P:RNA processing"/>
    <property type="evidence" value="ECO:0000318"/>
    <property type="project" value="GO_Central"/>
</dbReference>
<dbReference type="PANTHER" id="PTHR24141">
    <property type="entry name" value="2-5A-DEPENDENT RIBONUCLEASE"/>
    <property type="match status" value="1"/>
</dbReference>
<dbReference type="SMR" id="A2DXW9"/>
<evidence type="ECO:0000313" key="4">
    <source>
        <dbReference type="Proteomes" id="UP000001542"/>
    </source>
</evidence>
<dbReference type="Pfam" id="PF12796">
    <property type="entry name" value="Ank_2"/>
    <property type="match status" value="1"/>
</dbReference>
<dbReference type="Pfam" id="PF00023">
    <property type="entry name" value="Ank"/>
    <property type="match status" value="1"/>
</dbReference>
<dbReference type="Gene3D" id="1.25.40.20">
    <property type="entry name" value="Ankyrin repeat-containing domain"/>
    <property type="match status" value="1"/>
</dbReference>
<sequence length="162" mass="18260">MNNSSRTALIMAARNRYLETLELLLNVPGIEKSSVDKKTLNASTTVFLHHKQCVECLLNDKDVNPQLPGDSGFKHLHIALSNDFSDLIILLAERDDVGLNCVNSIQWTPLHVVAKYGSTSFVEESLKHENIDIKLQNLMKRTPIFNSIESEKNRSCQSFTFS</sequence>
<evidence type="ECO:0000256" key="1">
    <source>
        <dbReference type="ARBA" id="ARBA00022737"/>
    </source>
</evidence>
<dbReference type="EMBL" id="DS113266">
    <property type="protein sequence ID" value="EAY14705.1"/>
    <property type="molecule type" value="Genomic_DNA"/>
</dbReference>
<protein>
    <submittedName>
        <fullName evidence="3">Uncharacterized protein</fullName>
    </submittedName>
</protein>
<reference evidence="3" key="1">
    <citation type="submission" date="2006-10" db="EMBL/GenBank/DDBJ databases">
        <authorList>
            <person name="Amadeo P."/>
            <person name="Zhao Q."/>
            <person name="Wortman J."/>
            <person name="Fraser-Liggett C."/>
            <person name="Carlton J."/>
        </authorList>
    </citation>
    <scope>NUCLEOTIDE SEQUENCE</scope>
    <source>
        <strain evidence="3">G3</strain>
    </source>
</reference>